<evidence type="ECO:0000313" key="3">
    <source>
        <dbReference type="EMBL" id="QJA91093.1"/>
    </source>
</evidence>
<dbReference type="AlphaFoldDB" id="A0A6H1ZX89"/>
<evidence type="ECO:0000313" key="1">
    <source>
        <dbReference type="EMBL" id="QJA52082.1"/>
    </source>
</evidence>
<dbReference type="EMBL" id="MT142961">
    <property type="protein sequence ID" value="QJA91093.1"/>
    <property type="molecule type" value="Genomic_DNA"/>
</dbReference>
<dbReference type="EMBL" id="MT141790">
    <property type="protein sequence ID" value="QJA70408.1"/>
    <property type="molecule type" value="Genomic_DNA"/>
</dbReference>
<name>A0A6H1ZX89_9ZZZZ</name>
<proteinExistence type="predicted"/>
<evidence type="ECO:0000313" key="2">
    <source>
        <dbReference type="EMBL" id="QJA70408.1"/>
    </source>
</evidence>
<sequence>MKTNMKTTYILLDKGSEDKALYEELLKIRSHILLLTEDWFRDYPTVVEIMDGLVKELNNDR</sequence>
<protein>
    <submittedName>
        <fullName evidence="1">Uncharacterized protein</fullName>
    </submittedName>
</protein>
<gene>
    <name evidence="2" type="ORF">MM415A03750_0007</name>
    <name evidence="3" type="ORF">MM415B03474_0007</name>
    <name evidence="1" type="ORF">TM448A02473_0007</name>
</gene>
<dbReference type="EMBL" id="MT144311">
    <property type="protein sequence ID" value="QJA52082.1"/>
    <property type="molecule type" value="Genomic_DNA"/>
</dbReference>
<reference evidence="1" key="1">
    <citation type="submission" date="2020-03" db="EMBL/GenBank/DDBJ databases">
        <title>The deep terrestrial virosphere.</title>
        <authorList>
            <person name="Holmfeldt K."/>
            <person name="Nilsson E."/>
            <person name="Simone D."/>
            <person name="Lopez-Fernandez M."/>
            <person name="Wu X."/>
            <person name="de Brujin I."/>
            <person name="Lundin D."/>
            <person name="Andersson A."/>
            <person name="Bertilsson S."/>
            <person name="Dopson M."/>
        </authorList>
    </citation>
    <scope>NUCLEOTIDE SEQUENCE</scope>
    <source>
        <strain evidence="2">MM415A03750</strain>
        <strain evidence="3">MM415B03474</strain>
        <strain evidence="1">TM448A02473</strain>
    </source>
</reference>
<organism evidence="1">
    <name type="scientific">viral metagenome</name>
    <dbReference type="NCBI Taxonomy" id="1070528"/>
    <lineage>
        <taxon>unclassified sequences</taxon>
        <taxon>metagenomes</taxon>
        <taxon>organismal metagenomes</taxon>
    </lineage>
</organism>
<accession>A0A6H1ZX89</accession>